<name>G4QFA5_GLANF</name>
<evidence type="ECO:0000256" key="2">
    <source>
        <dbReference type="HAMAP-Rule" id="MF_01622"/>
    </source>
</evidence>
<dbReference type="Pfam" id="PF26341">
    <property type="entry name" value="AAA_SelU"/>
    <property type="match status" value="1"/>
</dbReference>
<evidence type="ECO:0000313" key="4">
    <source>
        <dbReference type="EMBL" id="AEP28449.1"/>
    </source>
</evidence>
<dbReference type="InterPro" id="IPR058840">
    <property type="entry name" value="AAA_SelU"/>
</dbReference>
<keyword evidence="5" id="KW-1185">Reference proteome</keyword>
<dbReference type="AlphaFoldDB" id="G4QFA5"/>
<dbReference type="NCBIfam" id="NF008750">
    <property type="entry name" value="PRK11784.1-2"/>
    <property type="match status" value="1"/>
</dbReference>
<dbReference type="OrthoDB" id="9808735at2"/>
<sequence length="386" mass="44401">MNKTDLPTSNAYRELLLQQTPMIDVRAPAEFAKGALPSAVNLPFINDEERHLIGICYKEKGQQAAIDLGNELVNGDKKIQRVEAWKQFIEQHPSAVLYCARGGLRSQISQRWLADSGAKCTRIMGGYKSLRSFLLEYLDDSCRTERFTLLSGMTGTGKTDIIKTLNTSIDLEGHANHKGSSFGRPLNEQPSQIDFENKLTLALLKVRENYPKQRIILEDESRNIGGRHLPDALNVVMAASDMVVIELPVEERIEKLWREYVVQRYEETIAYHQKRYQSTGQSDEKEPEKAELREVGEQAFSDYLIDSLLRLKKRLGSQRTNEIVAMIRSAVKCQHTDNFSSHRDWLRAITVGYYDPMYLYQLDKRKDRVVFRGDQQSVIRWLRENT</sequence>
<dbReference type="InterPro" id="IPR017582">
    <property type="entry name" value="SelU"/>
</dbReference>
<dbReference type="GO" id="GO:0002098">
    <property type="term" value="P:tRNA wobble uridine modification"/>
    <property type="evidence" value="ECO:0007669"/>
    <property type="project" value="UniProtKB-UniRule"/>
</dbReference>
<dbReference type="NCBIfam" id="TIGR03167">
    <property type="entry name" value="tRNA_sel_U_synt"/>
    <property type="match status" value="1"/>
</dbReference>
<dbReference type="Proteomes" id="UP000009282">
    <property type="component" value="Chromosome"/>
</dbReference>
<dbReference type="InterPro" id="IPR036873">
    <property type="entry name" value="Rhodanese-like_dom_sf"/>
</dbReference>
<keyword evidence="2" id="KW-0808">Transferase</keyword>
<dbReference type="GO" id="GO:0016765">
    <property type="term" value="F:transferase activity, transferring alkyl or aryl (other than methyl) groups"/>
    <property type="evidence" value="ECO:0007669"/>
    <property type="project" value="UniProtKB-UniRule"/>
</dbReference>
<dbReference type="eggNOG" id="COG2603">
    <property type="taxonomic scope" value="Bacteria"/>
</dbReference>
<dbReference type="STRING" id="1085623.GNIT_0295"/>
<keyword evidence="1 2" id="KW-0711">Selenium</keyword>
<dbReference type="PANTHER" id="PTHR30401">
    <property type="entry name" value="TRNA 2-SELENOURIDINE SYNTHASE"/>
    <property type="match status" value="1"/>
</dbReference>
<feature type="active site" description="S-selanylcysteine intermediate" evidence="2">
    <location>
        <position position="99"/>
    </location>
</feature>
<protein>
    <recommendedName>
        <fullName evidence="2">tRNA 2-selenouridine synthase</fullName>
        <ecNumber evidence="2">2.9.1.3</ecNumber>
    </recommendedName>
</protein>
<dbReference type="HOGENOM" id="CLU_043456_1_0_6"/>
<comment type="catalytic activity">
    <reaction evidence="2">
        <text>5-methylaminomethyl-2-thiouridine(34) in tRNA + selenophosphate + (2E)-geranyl diphosphate + H2O + H(+) = 5-methylaminomethyl-2-selenouridine(34) in tRNA + (2E)-thiogeraniol + phosphate + diphosphate</text>
        <dbReference type="Rhea" id="RHEA:42716"/>
        <dbReference type="Rhea" id="RHEA-COMP:10195"/>
        <dbReference type="Rhea" id="RHEA-COMP:10196"/>
        <dbReference type="ChEBI" id="CHEBI:15377"/>
        <dbReference type="ChEBI" id="CHEBI:15378"/>
        <dbReference type="ChEBI" id="CHEBI:16144"/>
        <dbReference type="ChEBI" id="CHEBI:33019"/>
        <dbReference type="ChEBI" id="CHEBI:43474"/>
        <dbReference type="ChEBI" id="CHEBI:58057"/>
        <dbReference type="ChEBI" id="CHEBI:74455"/>
        <dbReference type="ChEBI" id="CHEBI:82743"/>
        <dbReference type="ChEBI" id="CHEBI:143703"/>
        <dbReference type="EC" id="2.9.1.3"/>
    </reaction>
</comment>
<dbReference type="PROSITE" id="PS50206">
    <property type="entry name" value="RHODANESE_3"/>
    <property type="match status" value="1"/>
</dbReference>
<comment type="catalytic activity">
    <reaction evidence="2">
        <text>5-methylaminomethyl-2-(Se-phospho)selenouridine(34) in tRNA + H2O = 5-methylaminomethyl-2-selenouridine(34) in tRNA + phosphate</text>
        <dbReference type="Rhea" id="RHEA:60176"/>
        <dbReference type="Rhea" id="RHEA-COMP:10196"/>
        <dbReference type="Rhea" id="RHEA-COMP:15523"/>
        <dbReference type="ChEBI" id="CHEBI:15377"/>
        <dbReference type="ChEBI" id="CHEBI:43474"/>
        <dbReference type="ChEBI" id="CHEBI:82743"/>
        <dbReference type="ChEBI" id="CHEBI:143702"/>
    </reaction>
</comment>
<evidence type="ECO:0000259" key="3">
    <source>
        <dbReference type="PROSITE" id="PS50206"/>
    </source>
</evidence>
<comment type="subunit">
    <text evidence="2">Monomer.</text>
</comment>
<comment type="catalytic activity">
    <reaction evidence="2">
        <text>5-methylaminomethyl-S-(2E)-geranyl-thiouridine(34) in tRNA + selenophosphate + H(+) = 5-methylaminomethyl-2-(Se-phospho)selenouridine(34) in tRNA + (2E)-thiogeraniol</text>
        <dbReference type="Rhea" id="RHEA:60172"/>
        <dbReference type="Rhea" id="RHEA-COMP:14654"/>
        <dbReference type="Rhea" id="RHEA-COMP:15523"/>
        <dbReference type="ChEBI" id="CHEBI:15378"/>
        <dbReference type="ChEBI" id="CHEBI:16144"/>
        <dbReference type="ChEBI" id="CHEBI:140632"/>
        <dbReference type="ChEBI" id="CHEBI:143702"/>
        <dbReference type="ChEBI" id="CHEBI:143703"/>
    </reaction>
</comment>
<comment type="similarity">
    <text evidence="2">Belongs to the SelU family.</text>
</comment>
<dbReference type="SUPFAM" id="SSF52821">
    <property type="entry name" value="Rhodanese/Cell cycle control phosphatase"/>
    <property type="match status" value="1"/>
</dbReference>
<dbReference type="EC" id="2.9.1.3" evidence="2"/>
<dbReference type="PANTHER" id="PTHR30401:SF0">
    <property type="entry name" value="TRNA 2-SELENOURIDINE SYNTHASE"/>
    <property type="match status" value="1"/>
</dbReference>
<dbReference type="Pfam" id="PF00581">
    <property type="entry name" value="Rhodanese"/>
    <property type="match status" value="1"/>
</dbReference>
<dbReference type="Gene3D" id="3.40.250.10">
    <property type="entry name" value="Rhodanese-like domain"/>
    <property type="match status" value="1"/>
</dbReference>
<dbReference type="KEGG" id="gni:GNIT_0295"/>
<dbReference type="RefSeq" id="WP_014107328.1">
    <property type="nucleotide sequence ID" value="NC_016041.1"/>
</dbReference>
<dbReference type="HAMAP" id="MF_01622">
    <property type="entry name" value="tRNA_sel_U_synth"/>
    <property type="match status" value="1"/>
</dbReference>
<reference evidence="4 5" key="1">
    <citation type="journal article" date="2011" name="J. Bacteriol.">
        <title>Complete genome sequence of seawater bacterium Glaciecola nitratireducens FR1064T.</title>
        <authorList>
            <person name="Bian F."/>
            <person name="Qin Q.L."/>
            <person name="Xie B.B."/>
            <person name="Shu Y.L."/>
            <person name="Zhang X.Y."/>
            <person name="Yu Y."/>
            <person name="Chen B."/>
            <person name="Chen X.L."/>
            <person name="Zhou B.C."/>
            <person name="Zhang Y.Z."/>
        </authorList>
    </citation>
    <scope>NUCLEOTIDE SEQUENCE [LARGE SCALE GENOMIC DNA]</scope>
    <source>
        <strain evidence="5">JCM 12485 / KCTC 12276 / FR1064</strain>
    </source>
</reference>
<comment type="function">
    <text evidence="2">Involved in the post-transcriptional modification of the uridine at the wobble position (U34) of tRNA(Lys), tRNA(Glu) and tRNA(Gln). Catalyzes the conversion of 2-thiouridine (S2U-RNA) to 2-selenouridine (Se2U-RNA). Acts in a two-step process involving geranylation of 2-thiouridine (S2U) to S-geranyl-2-thiouridine (geS2U) and subsequent selenation of the latter derivative to 2-selenouridine (Se2U) in the tRNA chain.</text>
</comment>
<dbReference type="InterPro" id="IPR001763">
    <property type="entry name" value="Rhodanese-like_dom"/>
</dbReference>
<feature type="domain" description="Rhodanese" evidence="3">
    <location>
        <begin position="16"/>
        <end position="139"/>
    </location>
</feature>
<dbReference type="EMBL" id="CP003060">
    <property type="protein sequence ID" value="AEP28449.1"/>
    <property type="molecule type" value="Genomic_DNA"/>
</dbReference>
<dbReference type="GO" id="GO:0043828">
    <property type="term" value="F:tRNA 2-selenouridine synthase activity"/>
    <property type="evidence" value="ECO:0007669"/>
    <property type="project" value="UniProtKB-EC"/>
</dbReference>
<evidence type="ECO:0000256" key="1">
    <source>
        <dbReference type="ARBA" id="ARBA00023266"/>
    </source>
</evidence>
<dbReference type="SMART" id="SM00450">
    <property type="entry name" value="RHOD"/>
    <property type="match status" value="1"/>
</dbReference>
<evidence type="ECO:0000313" key="5">
    <source>
        <dbReference type="Proteomes" id="UP000009282"/>
    </source>
</evidence>
<organism evidence="4 5">
    <name type="scientific">Glaciecola nitratireducens (strain JCM 12485 / KCTC 12276 / FR1064)</name>
    <dbReference type="NCBI Taxonomy" id="1085623"/>
    <lineage>
        <taxon>Bacteria</taxon>
        <taxon>Pseudomonadati</taxon>
        <taxon>Pseudomonadota</taxon>
        <taxon>Gammaproteobacteria</taxon>
        <taxon>Alteromonadales</taxon>
        <taxon>Alteromonadaceae</taxon>
        <taxon>Brumicola</taxon>
    </lineage>
</organism>
<gene>
    <name evidence="2 4" type="primary">selU</name>
    <name evidence="4" type="ordered locus">GNIT_0295</name>
</gene>
<comment type="catalytic activity">
    <reaction evidence="2">
        <text>5-methylaminomethyl-2-thiouridine(34) in tRNA + (2E)-geranyl diphosphate = 5-methylaminomethyl-S-(2E)-geranyl-thiouridine(34) in tRNA + diphosphate</text>
        <dbReference type="Rhea" id="RHEA:14085"/>
        <dbReference type="Rhea" id="RHEA-COMP:10195"/>
        <dbReference type="Rhea" id="RHEA-COMP:14654"/>
        <dbReference type="ChEBI" id="CHEBI:33019"/>
        <dbReference type="ChEBI" id="CHEBI:58057"/>
        <dbReference type="ChEBI" id="CHEBI:74455"/>
        <dbReference type="ChEBI" id="CHEBI:140632"/>
    </reaction>
</comment>
<accession>G4QFA5</accession>
<proteinExistence type="inferred from homology"/>
<dbReference type="NCBIfam" id="NF008751">
    <property type="entry name" value="PRK11784.1-3"/>
    <property type="match status" value="1"/>
</dbReference>